<feature type="region of interest" description="Disordered" evidence="1">
    <location>
        <begin position="240"/>
        <end position="282"/>
    </location>
</feature>
<dbReference type="OrthoDB" id="3239894at2759"/>
<dbReference type="AlphaFoldDB" id="Q5KEV4"/>
<dbReference type="Proteomes" id="UP000002149">
    <property type="component" value="Chromosome 6"/>
</dbReference>
<evidence type="ECO:0000313" key="3">
    <source>
        <dbReference type="Proteomes" id="UP000002149"/>
    </source>
</evidence>
<feature type="compositionally biased region" description="Basic and acidic residues" evidence="1">
    <location>
        <begin position="242"/>
        <end position="259"/>
    </location>
</feature>
<sequence length="372" mass="41994">MGPTFPVTLMPKKGRWVLSRASLPTFRWRFADEPAGSVLYKFLLPFAIELMAGRTYGLRIKTPKYPEGRLVYIDLGLVCCDRPLACALTGAPHYKGDSSPCFRCLISKKDLLDNCTHPTRSYELQTASVRGKVASYLAGLRHHDENSTQNVFHVDRRSGARTNMEVNGTKSLWKKTFPNGEHLSVLDLFPWFNRAVRTVVDSMHAVLEGVLKTYWYKVLCQGMYSGGEKGSVNELADVVTGESKDENREVDPNNEPEKSTKKRKERSQDVSPNRQKKRSRKVKWAFKSGKPVLTTKEIDWFKARIPLVYKPTSLENLSSGFGTKGNGKVKASQWRVFGEIYGPLIVPFFFEFIEPSLGGRTAEEGLRGLQMS</sequence>
<organism evidence="2 3">
    <name type="scientific">Cryptococcus deneoformans (strain JEC21 / ATCC MYA-565)</name>
    <name type="common">Cryptococcus neoformans var. neoformans serotype D</name>
    <dbReference type="NCBI Taxonomy" id="214684"/>
    <lineage>
        <taxon>Eukaryota</taxon>
        <taxon>Fungi</taxon>
        <taxon>Dikarya</taxon>
        <taxon>Basidiomycota</taxon>
        <taxon>Agaricomycotina</taxon>
        <taxon>Tremellomycetes</taxon>
        <taxon>Tremellales</taxon>
        <taxon>Cryptococcaceae</taxon>
        <taxon>Cryptococcus</taxon>
        <taxon>Cryptococcus neoformans species complex</taxon>
    </lineage>
</organism>
<dbReference type="EMBL" id="AE017346">
    <property type="protein sequence ID" value="AAW44379.1"/>
    <property type="molecule type" value="Genomic_DNA"/>
</dbReference>
<accession>Q5KEV4</accession>
<dbReference type="KEGG" id="cne:CNF04120"/>
<dbReference type="InParanoid" id="Q5KEV4"/>
<dbReference type="RefSeq" id="XP_571686.1">
    <property type="nucleotide sequence ID" value="XM_571686.1"/>
</dbReference>
<evidence type="ECO:0000313" key="2">
    <source>
        <dbReference type="EMBL" id="AAW44379.1"/>
    </source>
</evidence>
<reference evidence="2 3" key="1">
    <citation type="journal article" date="2005" name="Science">
        <title>The genome of the basidiomycetous yeast and human pathogen Cryptococcus neoformans.</title>
        <authorList>
            <person name="Loftus B.J."/>
            <person name="Fung E."/>
            <person name="Roncaglia P."/>
            <person name="Rowley D."/>
            <person name="Amedeo P."/>
            <person name="Bruno D."/>
            <person name="Vamathevan J."/>
            <person name="Miranda M."/>
            <person name="Anderson I.J."/>
            <person name="Fraser J.A."/>
            <person name="Allen J.E."/>
            <person name="Bosdet I.E."/>
            <person name="Brent M.R."/>
            <person name="Chiu R."/>
            <person name="Doering T.L."/>
            <person name="Donlin M.J."/>
            <person name="D'Souza C.A."/>
            <person name="Fox D.S."/>
            <person name="Grinberg V."/>
            <person name="Fu J."/>
            <person name="Fukushima M."/>
            <person name="Haas B.J."/>
            <person name="Huang J.C."/>
            <person name="Janbon G."/>
            <person name="Jones S.J."/>
            <person name="Koo H.L."/>
            <person name="Krzywinski M.I."/>
            <person name="Kwon-Chung J.K."/>
            <person name="Lengeler K.B."/>
            <person name="Maiti R."/>
            <person name="Marra M.A."/>
            <person name="Marra R.E."/>
            <person name="Mathewson C.A."/>
            <person name="Mitchell T.G."/>
            <person name="Pertea M."/>
            <person name="Riggs F.R."/>
            <person name="Salzberg S.L."/>
            <person name="Schein J.E."/>
            <person name="Shvartsbeyn A."/>
            <person name="Shin H."/>
            <person name="Shumway M."/>
            <person name="Specht C.A."/>
            <person name="Suh B.B."/>
            <person name="Tenney A."/>
            <person name="Utterback T.R."/>
            <person name="Wickes B.L."/>
            <person name="Wortman J.R."/>
            <person name="Wye N.H."/>
            <person name="Kronstad J.W."/>
            <person name="Lodge J.K."/>
            <person name="Heitman J."/>
            <person name="Davis R.W."/>
            <person name="Fraser C.M."/>
            <person name="Hyman R.W."/>
        </authorList>
    </citation>
    <scope>NUCLEOTIDE SEQUENCE [LARGE SCALE GENOMIC DNA]</scope>
    <source>
        <strain evidence="3">JEC21 / ATCC MYA-565</strain>
    </source>
</reference>
<protein>
    <submittedName>
        <fullName evidence="2">Expressed protein</fullName>
    </submittedName>
</protein>
<accession>Q55RB7</accession>
<proteinExistence type="predicted"/>
<dbReference type="GeneID" id="3258121"/>
<evidence type="ECO:0000256" key="1">
    <source>
        <dbReference type="SAM" id="MobiDB-lite"/>
    </source>
</evidence>
<dbReference type="PaxDb" id="214684-Q5KEV4"/>
<dbReference type="STRING" id="214684.Q5KEV4"/>
<name>Q5KEV4_CRYD1</name>
<dbReference type="HOGENOM" id="CLU_743978_0_0_1"/>
<dbReference type="eggNOG" id="ENOG502RECS">
    <property type="taxonomic scope" value="Eukaryota"/>
</dbReference>
<dbReference type="VEuPathDB" id="FungiDB:CNF04120"/>
<gene>
    <name evidence="2" type="ordered locus">CNF04120</name>
</gene>
<keyword evidence="3" id="KW-1185">Reference proteome</keyword>